<feature type="active site" description="Proton donor" evidence="1">
    <location>
        <position position="81"/>
    </location>
</feature>
<dbReference type="CDD" id="cd00947">
    <property type="entry name" value="TBP_aldolase_IIB"/>
    <property type="match status" value="1"/>
</dbReference>
<keyword evidence="5" id="KW-1185">Reference proteome</keyword>
<comment type="caution">
    <text evidence="4">The sequence shown here is derived from an EMBL/GenBank/DDBJ whole genome shotgun (WGS) entry which is preliminary data.</text>
</comment>
<evidence type="ECO:0000256" key="2">
    <source>
        <dbReference type="PIRSR" id="PIRSR001359-2"/>
    </source>
</evidence>
<dbReference type="SUPFAM" id="SSF51569">
    <property type="entry name" value="Aldolase"/>
    <property type="match status" value="1"/>
</dbReference>
<evidence type="ECO:0000313" key="4">
    <source>
        <dbReference type="EMBL" id="TGA99890.1"/>
    </source>
</evidence>
<reference evidence="4 5" key="1">
    <citation type="journal article" date="2015" name="Int. J. Syst. Evol. Microbiol.">
        <title>Sporolactobacillus shoreae sp. nov. and Sporolactobacillus spathodeae sp. nov., two spore-forming lactic acid bacteria isolated from tree barks in Thailand.</title>
        <authorList>
            <person name="Thamacharoensuk T."/>
            <person name="Kitahara M."/>
            <person name="Ohkuma M."/>
            <person name="Thongchul N."/>
            <person name="Tanasupawat S."/>
        </authorList>
    </citation>
    <scope>NUCLEOTIDE SEQUENCE [LARGE SCALE GENOMIC DNA]</scope>
    <source>
        <strain evidence="4 5">BK92</strain>
    </source>
</reference>
<dbReference type="OrthoDB" id="9803995at2"/>
<dbReference type="InterPro" id="IPR000771">
    <property type="entry name" value="FBA_II"/>
</dbReference>
<feature type="binding site" evidence="3">
    <location>
        <position position="178"/>
    </location>
    <ligand>
        <name>Zn(2+)</name>
        <dbReference type="ChEBI" id="CHEBI:29105"/>
        <label>1</label>
        <note>catalytic</note>
    </ligand>
</feature>
<feature type="binding site" evidence="2">
    <location>
        <begin position="207"/>
        <end position="209"/>
    </location>
    <ligand>
        <name>dihydroxyacetone phosphate</name>
        <dbReference type="ChEBI" id="CHEBI:57642"/>
    </ligand>
</feature>
<dbReference type="EMBL" id="SRJD01000002">
    <property type="protein sequence ID" value="TGA99890.1"/>
    <property type="molecule type" value="Genomic_DNA"/>
</dbReference>
<dbReference type="PROSITE" id="PS00602">
    <property type="entry name" value="ALDOLASE_CLASS_II_1"/>
    <property type="match status" value="1"/>
</dbReference>
<feature type="binding site" evidence="2">
    <location>
        <begin position="228"/>
        <end position="231"/>
    </location>
    <ligand>
        <name>dihydroxyacetone phosphate</name>
        <dbReference type="ChEBI" id="CHEBI:57642"/>
    </ligand>
</feature>
<evidence type="ECO:0000256" key="3">
    <source>
        <dbReference type="PIRSR" id="PIRSR001359-3"/>
    </source>
</evidence>
<feature type="binding site" evidence="3">
    <location>
        <position position="103"/>
    </location>
    <ligand>
        <name>Zn(2+)</name>
        <dbReference type="ChEBI" id="CHEBI:29105"/>
        <label>2</label>
    </ligand>
</feature>
<organism evidence="4 5">
    <name type="scientific">Sporolactobacillus shoreae</name>
    <dbReference type="NCBI Taxonomy" id="1465501"/>
    <lineage>
        <taxon>Bacteria</taxon>
        <taxon>Bacillati</taxon>
        <taxon>Bacillota</taxon>
        <taxon>Bacilli</taxon>
        <taxon>Bacillales</taxon>
        <taxon>Sporolactobacillaceae</taxon>
        <taxon>Sporolactobacillus</taxon>
    </lineage>
</organism>
<dbReference type="GO" id="GO:0016832">
    <property type="term" value="F:aldehyde-lyase activity"/>
    <property type="evidence" value="ECO:0007669"/>
    <property type="project" value="InterPro"/>
</dbReference>
<dbReference type="GO" id="GO:0005975">
    <property type="term" value="P:carbohydrate metabolic process"/>
    <property type="evidence" value="ECO:0007669"/>
    <property type="project" value="InterPro"/>
</dbReference>
<dbReference type="InterPro" id="IPR013785">
    <property type="entry name" value="Aldolase_TIM"/>
</dbReference>
<gene>
    <name evidence="4" type="ORF">E4665_02775</name>
</gene>
<dbReference type="PANTHER" id="PTHR30304">
    <property type="entry name" value="D-TAGATOSE-1,6-BISPHOSPHATE ALDOLASE"/>
    <property type="match status" value="1"/>
</dbReference>
<dbReference type="Pfam" id="PF01116">
    <property type="entry name" value="F_bP_aldolase"/>
    <property type="match status" value="1"/>
</dbReference>
<accession>A0A4Z0GRB6</accession>
<keyword evidence="3" id="KW-0862">Zinc</keyword>
<dbReference type="Gene3D" id="3.20.20.70">
    <property type="entry name" value="Aldolase class I"/>
    <property type="match status" value="1"/>
</dbReference>
<sequence>MLVNTLELLRKAQEKKYAVAAFNVYNMETIQAAFHAAESEGRPVILALGERYFPMVELDGFSAMVKALAEKTKLPVALHLDHAEQKESIVQAIRCGFTSVMFDGSRFDLKENIAQTKEIAAIAHLTGVSVEGEVGSMKTGDFSDEAEGDGSLTDPQSAGLFARETGIDFLAAAIGTVHGLYKGEPHIDLSLLHAIHQCVPIPLVLHGGSGTPDDVIRKAIRLGITKINVNTEVSIAAVQGMQKTLDSHQWPHLSVITSEAQKSMESVMKKCIRLFSSASED</sequence>
<feature type="binding site" evidence="2">
    <location>
        <position position="179"/>
    </location>
    <ligand>
        <name>dihydroxyacetone phosphate</name>
        <dbReference type="ChEBI" id="CHEBI:57642"/>
    </ligand>
</feature>
<dbReference type="PIRSF" id="PIRSF001359">
    <property type="entry name" value="F_bP_aldolase_II"/>
    <property type="match status" value="1"/>
</dbReference>
<dbReference type="GO" id="GO:0008270">
    <property type="term" value="F:zinc ion binding"/>
    <property type="evidence" value="ECO:0007669"/>
    <property type="project" value="InterPro"/>
</dbReference>
<name>A0A4Z0GRB6_9BACL</name>
<dbReference type="Proteomes" id="UP000298347">
    <property type="component" value="Unassembled WGS sequence"/>
</dbReference>
<comment type="cofactor">
    <cofactor evidence="3">
        <name>Zn(2+)</name>
        <dbReference type="ChEBI" id="CHEBI:29105"/>
    </cofactor>
    <text evidence="3">Binds 2 Zn(2+) ions per subunit. One is catalytic and the other provides a structural contribution.</text>
</comment>
<dbReference type="PANTHER" id="PTHR30304:SF0">
    <property type="entry name" value="D-TAGATOSE-1,6-BISPHOSPHATE ALDOLASE SUBUNIT GATY-RELATED"/>
    <property type="match status" value="1"/>
</dbReference>
<evidence type="ECO:0000313" key="5">
    <source>
        <dbReference type="Proteomes" id="UP000298347"/>
    </source>
</evidence>
<feature type="binding site" evidence="3">
    <location>
        <position position="133"/>
    </location>
    <ligand>
        <name>Zn(2+)</name>
        <dbReference type="ChEBI" id="CHEBI:29105"/>
        <label>2</label>
    </ligand>
</feature>
<feature type="binding site" evidence="3">
    <location>
        <position position="206"/>
    </location>
    <ligand>
        <name>Zn(2+)</name>
        <dbReference type="ChEBI" id="CHEBI:29105"/>
        <label>1</label>
        <note>catalytic</note>
    </ligand>
</feature>
<evidence type="ECO:0000256" key="1">
    <source>
        <dbReference type="PIRSR" id="PIRSR001359-1"/>
    </source>
</evidence>
<dbReference type="InterPro" id="IPR050246">
    <property type="entry name" value="Class_II_FBP_aldolase"/>
</dbReference>
<dbReference type="AlphaFoldDB" id="A0A4Z0GRB6"/>
<protein>
    <submittedName>
        <fullName evidence="4">Class II fructose-bisphosphate aldolase</fullName>
    </submittedName>
</protein>
<dbReference type="RefSeq" id="WP_135347285.1">
    <property type="nucleotide sequence ID" value="NZ_SRJD01000002.1"/>
</dbReference>
<feature type="binding site" evidence="3">
    <location>
        <position position="82"/>
    </location>
    <ligand>
        <name>Zn(2+)</name>
        <dbReference type="ChEBI" id="CHEBI:29105"/>
        <label>1</label>
        <note>catalytic</note>
    </ligand>
</feature>
<dbReference type="NCBIfam" id="TIGR00167">
    <property type="entry name" value="cbbA"/>
    <property type="match status" value="1"/>
</dbReference>
<keyword evidence="3" id="KW-0479">Metal-binding</keyword>
<proteinExistence type="predicted"/>